<dbReference type="RefSeq" id="WP_390305184.1">
    <property type="nucleotide sequence ID" value="NZ_JBHRRZ010000014.1"/>
</dbReference>
<keyword evidence="3" id="KW-1185">Reference proteome</keyword>
<proteinExistence type="predicted"/>
<protein>
    <submittedName>
        <fullName evidence="2">Uncharacterized protein</fullName>
    </submittedName>
</protein>
<sequence>MDLAVNPTGAENEKKHLKKLEASLQSLTDQIRQIDKQLTLQVDTEVWMNFRNQINELTTTQTSIKEVSFNNKHGKVEGE</sequence>
<reference evidence="3" key="1">
    <citation type="journal article" date="2019" name="Int. J. Syst. Evol. Microbiol.">
        <title>The Global Catalogue of Microorganisms (GCM) 10K type strain sequencing project: providing services to taxonomists for standard genome sequencing and annotation.</title>
        <authorList>
            <consortium name="The Broad Institute Genomics Platform"/>
            <consortium name="The Broad Institute Genome Sequencing Center for Infectious Disease"/>
            <person name="Wu L."/>
            <person name="Ma J."/>
        </authorList>
    </citation>
    <scope>NUCLEOTIDE SEQUENCE [LARGE SCALE GENOMIC DNA]</scope>
    <source>
        <strain evidence="3">KCTC 13193</strain>
    </source>
</reference>
<evidence type="ECO:0000256" key="1">
    <source>
        <dbReference type="SAM" id="Coils"/>
    </source>
</evidence>
<organism evidence="2 3">
    <name type="scientific">Virgibacillus sediminis</name>
    <dbReference type="NCBI Taxonomy" id="202260"/>
    <lineage>
        <taxon>Bacteria</taxon>
        <taxon>Bacillati</taxon>
        <taxon>Bacillota</taxon>
        <taxon>Bacilli</taxon>
        <taxon>Bacillales</taxon>
        <taxon>Bacillaceae</taxon>
        <taxon>Virgibacillus</taxon>
    </lineage>
</organism>
<dbReference type="Proteomes" id="UP001595387">
    <property type="component" value="Unassembled WGS sequence"/>
</dbReference>
<name>A0ABV7A5J6_9BACI</name>
<evidence type="ECO:0000313" key="3">
    <source>
        <dbReference type="Proteomes" id="UP001595387"/>
    </source>
</evidence>
<keyword evidence="1" id="KW-0175">Coiled coil</keyword>
<evidence type="ECO:0000313" key="2">
    <source>
        <dbReference type="EMBL" id="MFC2948339.1"/>
    </source>
</evidence>
<dbReference type="EMBL" id="JBHRRZ010000014">
    <property type="protein sequence ID" value="MFC2948339.1"/>
    <property type="molecule type" value="Genomic_DNA"/>
</dbReference>
<comment type="caution">
    <text evidence="2">The sequence shown here is derived from an EMBL/GenBank/DDBJ whole genome shotgun (WGS) entry which is preliminary data.</text>
</comment>
<gene>
    <name evidence="2" type="ORF">ACFODW_08300</name>
</gene>
<accession>A0ABV7A5J6</accession>
<feature type="coiled-coil region" evidence="1">
    <location>
        <begin position="10"/>
        <end position="37"/>
    </location>
</feature>